<proteinExistence type="predicted"/>
<keyword evidence="7" id="KW-1185">Reference proteome</keyword>
<keyword evidence="1" id="KW-0805">Transcription regulation</keyword>
<reference evidence="6 7" key="1">
    <citation type="journal article" date="2021" name="Angew. Chem. Int. Ed. Engl.">
        <title>A novel family of nonribosomal peptides modulate collective behavior in Pseudovibrio bacteria isolated from marine sponges.</title>
        <authorList>
            <person name="Ioca L.P."/>
            <person name="Dai Y."/>
            <person name="Kunakom S."/>
            <person name="Diaz-Espinosa J."/>
            <person name="Krunic A."/>
            <person name="Crnkovic C.M."/>
            <person name="Orjala J."/>
            <person name="Sanchez L.M."/>
            <person name="Ferreira A.G."/>
            <person name="Berlinck R.G.S."/>
            <person name="Eustaquio A.S."/>
        </authorList>
    </citation>
    <scope>NUCLEOTIDE SEQUENCE [LARGE SCALE GENOMIC DNA]</scope>
    <source>
        <strain evidence="6 7">Ab134</strain>
    </source>
</reference>
<evidence type="ECO:0000313" key="7">
    <source>
        <dbReference type="Proteomes" id="UP000680706"/>
    </source>
</evidence>
<dbReference type="PROSITE" id="PS01081">
    <property type="entry name" value="HTH_TETR_1"/>
    <property type="match status" value="1"/>
</dbReference>
<evidence type="ECO:0000256" key="4">
    <source>
        <dbReference type="PROSITE-ProRule" id="PRU00335"/>
    </source>
</evidence>
<evidence type="ECO:0000256" key="2">
    <source>
        <dbReference type="ARBA" id="ARBA00023125"/>
    </source>
</evidence>
<evidence type="ECO:0000256" key="1">
    <source>
        <dbReference type="ARBA" id="ARBA00023015"/>
    </source>
</evidence>
<keyword evidence="3" id="KW-0804">Transcription</keyword>
<protein>
    <submittedName>
        <fullName evidence="6">TetR family transcriptional regulator</fullName>
    </submittedName>
</protein>
<sequence length="202" mass="22419">MIKAQIVARTKGSVGADTKTAIYAAAKKLIEAKGFEAMTLRQLAAEVGVQPGSVYRYVESKDELLQALMNQHMVSLIENWEKLEGKGDDPVSRLKAFVAFHIRYHIERRADVVIANLELRSLGEDYRADVVTKRSQYEANLRSILSDGVKAGAFPKVDLEVAAFAIIAMLTGVCFWYRPDGRLSIDEIIEVHQKLVLQGVVG</sequence>
<dbReference type="InterPro" id="IPR009057">
    <property type="entry name" value="Homeodomain-like_sf"/>
</dbReference>
<dbReference type="Gene3D" id="1.10.357.10">
    <property type="entry name" value="Tetracycline Repressor, domain 2"/>
    <property type="match status" value="1"/>
</dbReference>
<evidence type="ECO:0000259" key="5">
    <source>
        <dbReference type="PROSITE" id="PS50977"/>
    </source>
</evidence>
<dbReference type="Pfam" id="PF17932">
    <property type="entry name" value="TetR_C_24"/>
    <property type="match status" value="1"/>
</dbReference>
<dbReference type="InterPro" id="IPR023772">
    <property type="entry name" value="DNA-bd_HTH_TetR-type_CS"/>
</dbReference>
<dbReference type="SUPFAM" id="SSF46689">
    <property type="entry name" value="Homeodomain-like"/>
    <property type="match status" value="1"/>
</dbReference>
<feature type="DNA-binding region" description="H-T-H motif" evidence="4">
    <location>
        <begin position="39"/>
        <end position="58"/>
    </location>
</feature>
<dbReference type="PANTHER" id="PTHR30055:SF234">
    <property type="entry name" value="HTH-TYPE TRANSCRIPTIONAL REGULATOR BETI"/>
    <property type="match status" value="1"/>
</dbReference>
<accession>A0ABX8AP99</accession>
<gene>
    <name evidence="6" type="ORF">KGB56_19565</name>
</gene>
<organism evidence="6 7">
    <name type="scientific">Pseudovibrio brasiliensis</name>
    <dbReference type="NCBI Taxonomy" id="1898042"/>
    <lineage>
        <taxon>Bacteria</taxon>
        <taxon>Pseudomonadati</taxon>
        <taxon>Pseudomonadota</taxon>
        <taxon>Alphaproteobacteria</taxon>
        <taxon>Hyphomicrobiales</taxon>
        <taxon>Stappiaceae</taxon>
        <taxon>Pseudovibrio</taxon>
    </lineage>
</organism>
<dbReference type="InterPro" id="IPR036271">
    <property type="entry name" value="Tet_transcr_reg_TetR-rel_C_sf"/>
</dbReference>
<dbReference type="SUPFAM" id="SSF48498">
    <property type="entry name" value="Tetracyclin repressor-like, C-terminal domain"/>
    <property type="match status" value="1"/>
</dbReference>
<dbReference type="InterPro" id="IPR001647">
    <property type="entry name" value="HTH_TetR"/>
</dbReference>
<dbReference type="PROSITE" id="PS50977">
    <property type="entry name" value="HTH_TETR_2"/>
    <property type="match status" value="1"/>
</dbReference>
<dbReference type="Proteomes" id="UP000680706">
    <property type="component" value="Chromosome"/>
</dbReference>
<dbReference type="Pfam" id="PF00440">
    <property type="entry name" value="TetR_N"/>
    <property type="match status" value="1"/>
</dbReference>
<dbReference type="InterPro" id="IPR050109">
    <property type="entry name" value="HTH-type_TetR-like_transc_reg"/>
</dbReference>
<dbReference type="EMBL" id="CP074126">
    <property type="protein sequence ID" value="QUS55491.1"/>
    <property type="molecule type" value="Genomic_DNA"/>
</dbReference>
<name>A0ABX8AP99_9HYPH</name>
<dbReference type="InterPro" id="IPR041490">
    <property type="entry name" value="KstR2_TetR_C"/>
</dbReference>
<evidence type="ECO:0000313" key="6">
    <source>
        <dbReference type="EMBL" id="QUS55491.1"/>
    </source>
</evidence>
<keyword evidence="2 4" id="KW-0238">DNA-binding</keyword>
<feature type="domain" description="HTH tetR-type" evidence="5">
    <location>
        <begin position="16"/>
        <end position="76"/>
    </location>
</feature>
<dbReference type="PANTHER" id="PTHR30055">
    <property type="entry name" value="HTH-TYPE TRANSCRIPTIONAL REGULATOR RUTR"/>
    <property type="match status" value="1"/>
</dbReference>
<dbReference type="Gene3D" id="1.10.10.60">
    <property type="entry name" value="Homeodomain-like"/>
    <property type="match status" value="1"/>
</dbReference>
<dbReference type="PRINTS" id="PR00455">
    <property type="entry name" value="HTHTETR"/>
</dbReference>
<evidence type="ECO:0000256" key="3">
    <source>
        <dbReference type="ARBA" id="ARBA00023163"/>
    </source>
</evidence>